<proteinExistence type="inferred from homology"/>
<dbReference type="PRINTS" id="PR00385">
    <property type="entry name" value="P450"/>
</dbReference>
<dbReference type="GO" id="GO:0016705">
    <property type="term" value="F:oxidoreductase activity, acting on paired donors, with incorporation or reduction of molecular oxygen"/>
    <property type="evidence" value="ECO:0007669"/>
    <property type="project" value="InterPro"/>
</dbReference>
<name>A0A7Z7IKH7_9MYCO</name>
<evidence type="ECO:0000256" key="2">
    <source>
        <dbReference type="ARBA" id="ARBA00022617"/>
    </source>
</evidence>
<dbReference type="RefSeq" id="WP_186243129.1">
    <property type="nucleotide sequence ID" value="NZ_OCTY01000002.1"/>
</dbReference>
<evidence type="ECO:0000256" key="6">
    <source>
        <dbReference type="ARBA" id="ARBA00023033"/>
    </source>
</evidence>
<dbReference type="EMBL" id="OCTY01000002">
    <property type="protein sequence ID" value="SOJ55240.1"/>
    <property type="molecule type" value="Genomic_DNA"/>
</dbReference>
<comment type="similarity">
    <text evidence="1 8">Belongs to the cytochrome P450 family.</text>
</comment>
<dbReference type="GO" id="GO:0004497">
    <property type="term" value="F:monooxygenase activity"/>
    <property type="evidence" value="ECO:0007669"/>
    <property type="project" value="UniProtKB-KW"/>
</dbReference>
<keyword evidence="6 8" id="KW-0503">Monooxygenase</keyword>
<keyword evidence="4 8" id="KW-0560">Oxidoreductase</keyword>
<evidence type="ECO:0000256" key="7">
    <source>
        <dbReference type="PIRSR" id="PIRSR602401-1"/>
    </source>
</evidence>
<comment type="caution">
    <text evidence="9">The sequence shown here is derived from an EMBL/GenBank/DDBJ whole genome shotgun (WGS) entry which is preliminary data.</text>
</comment>
<keyword evidence="10" id="KW-1185">Reference proteome</keyword>
<dbReference type="Pfam" id="PF00067">
    <property type="entry name" value="p450"/>
    <property type="match status" value="1"/>
</dbReference>
<evidence type="ECO:0000256" key="3">
    <source>
        <dbReference type="ARBA" id="ARBA00022723"/>
    </source>
</evidence>
<dbReference type="InterPro" id="IPR017972">
    <property type="entry name" value="Cyt_P450_CS"/>
</dbReference>
<organism evidence="9 10">
    <name type="scientific">Mycobacterium simulans</name>
    <dbReference type="NCBI Taxonomy" id="627089"/>
    <lineage>
        <taxon>Bacteria</taxon>
        <taxon>Bacillati</taxon>
        <taxon>Actinomycetota</taxon>
        <taxon>Actinomycetes</taxon>
        <taxon>Mycobacteriales</taxon>
        <taxon>Mycobacteriaceae</taxon>
        <taxon>Mycobacterium</taxon>
    </lineage>
</organism>
<evidence type="ECO:0000256" key="5">
    <source>
        <dbReference type="ARBA" id="ARBA00023004"/>
    </source>
</evidence>
<dbReference type="GO" id="GO:0005506">
    <property type="term" value="F:iron ion binding"/>
    <property type="evidence" value="ECO:0007669"/>
    <property type="project" value="InterPro"/>
</dbReference>
<dbReference type="PRINTS" id="PR00463">
    <property type="entry name" value="EP450I"/>
</dbReference>
<evidence type="ECO:0000256" key="1">
    <source>
        <dbReference type="ARBA" id="ARBA00010617"/>
    </source>
</evidence>
<sequence>MNSSGKPTAIRALPLVPENRLPRGQQMAVIKDFYTGIEKLRDAGGGVTRLKMGPKWLLPQLVLATSAQAAHDILRATGSSTEVTLFHDELRHLLGSGLVVLRHERWLPRRRALQPIFTQQHVRTFGGHMARIAETMAETWQDVGAIDLDVQCRRLTMRALSRLVLGVELDEELDTFDEALREAVGYAAVRAARPVRAPRWLPTPARRRARAASATLHGYADKILQACRADATSDAPLVRALLEATDADTGRKLSDDEIRSDLIVFMFAGRDTTALTLSYALWMLGRHLDMQERVRAEVAEIGDRDLTSDDVPRLGYTIQVIREAMRLCPPTVAVSRVVTKDIEVAGYRVDAGTMCSVAIYALNRDPAAWDRPLEFDPDRFNAENSAGRDRWQYIPFGAGPRSCIGNHFAMLEATLALSTIIRRTEIRSLDDEFPLPDPWSRVASAPIRVRVGVPTAHIG</sequence>
<gene>
    <name evidence="9" type="ORF">MSIMFB_02729</name>
</gene>
<protein>
    <submittedName>
        <fullName evidence="9">Epi-isozizaene 5-monooxygenase/(E)-beta-farnesene synthase</fullName>
        <ecNumber evidence="9">1.14.13.106</ecNumber>
    </submittedName>
</protein>
<reference evidence="9 10" key="1">
    <citation type="submission" date="2017-10" db="EMBL/GenBank/DDBJ databases">
        <authorList>
            <consortium name="Urmite Genomes"/>
        </authorList>
    </citation>
    <scope>NUCLEOTIDE SEQUENCE [LARGE SCALE GENOMIC DNA]</scope>
    <source>
        <strain evidence="9 10">FB-527</strain>
    </source>
</reference>
<dbReference type="GO" id="GO:0020037">
    <property type="term" value="F:heme binding"/>
    <property type="evidence" value="ECO:0007669"/>
    <property type="project" value="InterPro"/>
</dbReference>
<accession>A0A7Z7IKH7</accession>
<dbReference type="Proteomes" id="UP000554965">
    <property type="component" value="Unassembled WGS sequence"/>
</dbReference>
<dbReference type="SUPFAM" id="SSF48264">
    <property type="entry name" value="Cytochrome P450"/>
    <property type="match status" value="1"/>
</dbReference>
<dbReference type="InterPro" id="IPR001128">
    <property type="entry name" value="Cyt_P450"/>
</dbReference>
<dbReference type="InterPro" id="IPR002401">
    <property type="entry name" value="Cyt_P450_E_grp-I"/>
</dbReference>
<keyword evidence="2 7" id="KW-0349">Heme</keyword>
<evidence type="ECO:0000256" key="4">
    <source>
        <dbReference type="ARBA" id="ARBA00023002"/>
    </source>
</evidence>
<dbReference type="PANTHER" id="PTHR24291">
    <property type="entry name" value="CYTOCHROME P450 FAMILY 4"/>
    <property type="match status" value="1"/>
</dbReference>
<feature type="binding site" description="axial binding residue" evidence="7">
    <location>
        <position position="403"/>
    </location>
    <ligand>
        <name>heme</name>
        <dbReference type="ChEBI" id="CHEBI:30413"/>
    </ligand>
    <ligandPart>
        <name>Fe</name>
        <dbReference type="ChEBI" id="CHEBI:18248"/>
    </ligandPart>
</feature>
<evidence type="ECO:0000313" key="9">
    <source>
        <dbReference type="EMBL" id="SOJ55240.1"/>
    </source>
</evidence>
<evidence type="ECO:0000256" key="8">
    <source>
        <dbReference type="RuleBase" id="RU000461"/>
    </source>
</evidence>
<dbReference type="Gene3D" id="1.10.630.10">
    <property type="entry name" value="Cytochrome P450"/>
    <property type="match status" value="1"/>
</dbReference>
<comment type="cofactor">
    <cofactor evidence="7">
        <name>heme</name>
        <dbReference type="ChEBI" id="CHEBI:30413"/>
    </cofactor>
</comment>
<evidence type="ECO:0000313" key="10">
    <source>
        <dbReference type="Proteomes" id="UP000554965"/>
    </source>
</evidence>
<dbReference type="InterPro" id="IPR050196">
    <property type="entry name" value="Cytochrome_P450_Monoox"/>
</dbReference>
<keyword evidence="5 7" id="KW-0408">Iron</keyword>
<dbReference type="InterPro" id="IPR036396">
    <property type="entry name" value="Cyt_P450_sf"/>
</dbReference>
<dbReference type="PROSITE" id="PS00086">
    <property type="entry name" value="CYTOCHROME_P450"/>
    <property type="match status" value="1"/>
</dbReference>
<dbReference type="EC" id="1.14.13.106" evidence="9"/>
<dbReference type="PANTHER" id="PTHR24291:SF50">
    <property type="entry name" value="BIFUNCTIONAL ALBAFLAVENONE MONOOXYGENASE_TERPENE SYNTHASE"/>
    <property type="match status" value="1"/>
</dbReference>
<keyword evidence="3 7" id="KW-0479">Metal-binding</keyword>
<dbReference type="AlphaFoldDB" id="A0A7Z7IKH7"/>